<dbReference type="AlphaFoldDB" id="A0A1Y3MH60"/>
<dbReference type="InterPro" id="IPR036388">
    <property type="entry name" value="WH-like_DNA-bd_sf"/>
</dbReference>
<dbReference type="GO" id="GO:0003700">
    <property type="term" value="F:DNA-binding transcription factor activity"/>
    <property type="evidence" value="ECO:0007669"/>
    <property type="project" value="InterPro"/>
</dbReference>
<dbReference type="InterPro" id="IPR011991">
    <property type="entry name" value="ArsR-like_HTH"/>
</dbReference>
<dbReference type="Pfam" id="PF01022">
    <property type="entry name" value="HTH_5"/>
    <property type="match status" value="1"/>
</dbReference>
<evidence type="ECO:0000259" key="4">
    <source>
        <dbReference type="PROSITE" id="PS50987"/>
    </source>
</evidence>
<sequence>MKKEFLTPTYPKANINIATSMGVNIATNILLIDYQKGNHTMTSPWIKATVPKLSQTFHENLLSLRSVLAHGAILREFILKKIDLADSTHTEWGPFISWWESLSSEEIEELITYAIIENINYYHANLPNDKKIDQLLHGIQLNEECLSHISTRKIALTVVLESWGIASTEEKVSFFLDVNEVKIKIIALLKDFWKAAFEPVWLNYSSTLQQETVQLQSISTHSCKTNDEIVFFITGLYPDSSWVETIRSSKNITFIPTLHMGSFLSIFKVDEVLYILFEPKLTPKQQNTEADTPLNIDEIILAVTALGDQARLTILTALANHQELFAQEIINETGLHQSTVSRHLAVLESGDLLHVRKEGKTKYYSINKTTVEKTITFLNHIKR</sequence>
<dbReference type="NCBIfam" id="NF033788">
    <property type="entry name" value="HTH_metalloreg"/>
    <property type="match status" value="1"/>
</dbReference>
<dbReference type="PANTHER" id="PTHR33154:SF33">
    <property type="entry name" value="TRANSCRIPTIONAL REPRESSOR SDPR"/>
    <property type="match status" value="1"/>
</dbReference>
<dbReference type="Gene3D" id="1.10.10.10">
    <property type="entry name" value="Winged helix-like DNA-binding domain superfamily/Winged helix DNA-binding domain"/>
    <property type="match status" value="1"/>
</dbReference>
<dbReference type="SMART" id="SM00418">
    <property type="entry name" value="HTH_ARSR"/>
    <property type="match status" value="1"/>
</dbReference>
<keyword evidence="1" id="KW-0805">Transcription regulation</keyword>
<accession>A0A1Y3MH60</accession>
<proteinExistence type="predicted"/>
<dbReference type="PROSITE" id="PS50987">
    <property type="entry name" value="HTH_ARSR_2"/>
    <property type="match status" value="1"/>
</dbReference>
<dbReference type="Proteomes" id="UP000195321">
    <property type="component" value="Unassembled WGS sequence"/>
</dbReference>
<dbReference type="PRINTS" id="PR00778">
    <property type="entry name" value="HTHARSR"/>
</dbReference>
<dbReference type="CDD" id="cd00090">
    <property type="entry name" value="HTH_ARSR"/>
    <property type="match status" value="1"/>
</dbReference>
<dbReference type="SUPFAM" id="SSF46785">
    <property type="entry name" value="Winged helix' DNA-binding domain"/>
    <property type="match status" value="1"/>
</dbReference>
<keyword evidence="3" id="KW-0804">Transcription</keyword>
<evidence type="ECO:0000256" key="3">
    <source>
        <dbReference type="ARBA" id="ARBA00023163"/>
    </source>
</evidence>
<comment type="caution">
    <text evidence="5">The sequence shown here is derived from an EMBL/GenBank/DDBJ whole genome shotgun (WGS) entry which is preliminary data.</text>
</comment>
<feature type="domain" description="HTH arsR-type" evidence="4">
    <location>
        <begin position="291"/>
        <end position="383"/>
    </location>
</feature>
<dbReference type="InterPro" id="IPR051081">
    <property type="entry name" value="HTH_MetalResp_TranReg"/>
</dbReference>
<dbReference type="InterPro" id="IPR001845">
    <property type="entry name" value="HTH_ArsR_DNA-bd_dom"/>
</dbReference>
<evidence type="ECO:0000313" key="6">
    <source>
        <dbReference type="Proteomes" id="UP000195321"/>
    </source>
</evidence>
<dbReference type="InterPro" id="IPR036390">
    <property type="entry name" value="WH_DNA-bd_sf"/>
</dbReference>
<dbReference type="EMBL" id="MWPX01000019">
    <property type="protein sequence ID" value="OUM47770.1"/>
    <property type="molecule type" value="Genomic_DNA"/>
</dbReference>
<protein>
    <submittedName>
        <fullName evidence="5">Transcriptional regulator</fullName>
    </submittedName>
</protein>
<name>A0A1Y3MH60_9BACI</name>
<dbReference type="RefSeq" id="WP_088094245.1">
    <property type="nucleotide sequence ID" value="NZ_JBALMA010000456.1"/>
</dbReference>
<evidence type="ECO:0000256" key="2">
    <source>
        <dbReference type="ARBA" id="ARBA00023125"/>
    </source>
</evidence>
<reference evidence="5 6" key="1">
    <citation type="submission" date="2017-02" db="EMBL/GenBank/DDBJ databases">
        <title>Bacillus pseudomycoides isolate FSL K6-0042.</title>
        <authorList>
            <person name="Kovac J."/>
        </authorList>
    </citation>
    <scope>NUCLEOTIDE SEQUENCE [LARGE SCALE GENOMIC DNA]</scope>
    <source>
        <strain evidence="5 6">FSL K6-0042</strain>
    </source>
</reference>
<dbReference type="GO" id="GO:0003677">
    <property type="term" value="F:DNA binding"/>
    <property type="evidence" value="ECO:0007669"/>
    <property type="project" value="UniProtKB-KW"/>
</dbReference>
<dbReference type="PANTHER" id="PTHR33154">
    <property type="entry name" value="TRANSCRIPTIONAL REGULATOR, ARSR FAMILY"/>
    <property type="match status" value="1"/>
</dbReference>
<evidence type="ECO:0000256" key="1">
    <source>
        <dbReference type="ARBA" id="ARBA00023015"/>
    </source>
</evidence>
<keyword evidence="2" id="KW-0238">DNA-binding</keyword>
<gene>
    <name evidence="5" type="ORF">BW425_16605</name>
</gene>
<organism evidence="5 6">
    <name type="scientific">Bacillus pseudomycoides</name>
    <dbReference type="NCBI Taxonomy" id="64104"/>
    <lineage>
        <taxon>Bacteria</taxon>
        <taxon>Bacillati</taxon>
        <taxon>Bacillota</taxon>
        <taxon>Bacilli</taxon>
        <taxon>Bacillales</taxon>
        <taxon>Bacillaceae</taxon>
        <taxon>Bacillus</taxon>
        <taxon>Bacillus cereus group</taxon>
    </lineage>
</organism>
<evidence type="ECO:0000313" key="5">
    <source>
        <dbReference type="EMBL" id="OUM47770.1"/>
    </source>
</evidence>